<feature type="transmembrane region" description="Helical" evidence="20">
    <location>
        <begin position="134"/>
        <end position="155"/>
    </location>
</feature>
<reference evidence="21" key="1">
    <citation type="submission" date="2020-06" db="EMBL/GenBank/DDBJ databases">
        <title>Paenibacillus sp. nov., isolated from soil.</title>
        <authorList>
            <person name="Seo Y.L."/>
        </authorList>
    </citation>
    <scope>NUCLEOTIDE SEQUENCE [LARGE SCALE GENOMIC DNA]</scope>
    <source>
        <strain evidence="21">JW14</strain>
    </source>
</reference>
<dbReference type="Pfam" id="PF01066">
    <property type="entry name" value="CDP-OH_P_transf"/>
    <property type="match status" value="1"/>
</dbReference>
<comment type="subcellular location">
    <subcellularLocation>
        <location evidence="2">Cell membrane</location>
        <topology evidence="2">Multi-pass membrane protein</topology>
    </subcellularLocation>
</comment>
<protein>
    <recommendedName>
        <fullName evidence="7 18">CDP-diacylglycerol--glycerol-3-phosphate 3-phosphatidyltransferase</fullName>
        <ecNumber evidence="6 18">2.7.8.5</ecNumber>
    </recommendedName>
</protein>
<sequence length="195" mass="22196">MNLANKITIARILLIPIFILLFPIYPEWLVKNNAIIHHIDLFGIYYAAAVFLLASVTDKLDGYIARKYSQITNLGKLLDPLADKLLISTALILMVSQQLIYTWVAFAIIAREIIITGIRIVAASQKIALQADRFGKIKMVFQVIAISAVLLNNLPFRYITEIRIDQVLMYAALILTIYSGYNYIKNNYRMLKLES</sequence>
<keyword evidence="22" id="KW-1185">Reference proteome</keyword>
<dbReference type="InterPro" id="IPR004570">
    <property type="entry name" value="Phosphatidylglycerol_P_synth"/>
</dbReference>
<evidence type="ECO:0000256" key="15">
    <source>
        <dbReference type="ARBA" id="ARBA00023209"/>
    </source>
</evidence>
<dbReference type="NCBIfam" id="TIGR00560">
    <property type="entry name" value="pgsA"/>
    <property type="match status" value="1"/>
</dbReference>
<evidence type="ECO:0000256" key="7">
    <source>
        <dbReference type="ARBA" id="ARBA00014944"/>
    </source>
</evidence>
<keyword evidence="13" id="KW-0443">Lipid metabolism</keyword>
<dbReference type="RefSeq" id="WP_175374508.1">
    <property type="nucleotide sequence ID" value="NZ_JABWCS010000221.1"/>
</dbReference>
<evidence type="ECO:0000313" key="22">
    <source>
        <dbReference type="Proteomes" id="UP000564806"/>
    </source>
</evidence>
<dbReference type="InterPro" id="IPR048254">
    <property type="entry name" value="CDP_ALCOHOL_P_TRANSF_CS"/>
</dbReference>
<keyword evidence="8" id="KW-1003">Cell membrane</keyword>
<dbReference type="FunFam" id="1.20.120.1760:FF:000004">
    <property type="entry name" value="CDP-diacylglycerol--glycerol-3-phosphate 3-phosphatidyltransferase"/>
    <property type="match status" value="1"/>
</dbReference>
<evidence type="ECO:0000256" key="1">
    <source>
        <dbReference type="ARBA" id="ARBA00003973"/>
    </source>
</evidence>
<comment type="caution">
    <text evidence="21">The sequence shown here is derived from an EMBL/GenBank/DDBJ whole genome shotgun (WGS) entry which is preliminary data.</text>
</comment>
<evidence type="ECO:0000256" key="10">
    <source>
        <dbReference type="ARBA" id="ARBA00022679"/>
    </source>
</evidence>
<evidence type="ECO:0000256" key="19">
    <source>
        <dbReference type="RuleBase" id="RU003750"/>
    </source>
</evidence>
<dbReference type="UniPathway" id="UPA00084">
    <property type="reaction ID" value="UER00503"/>
</dbReference>
<evidence type="ECO:0000256" key="9">
    <source>
        <dbReference type="ARBA" id="ARBA00022516"/>
    </source>
</evidence>
<dbReference type="PIRSF" id="PIRSF000847">
    <property type="entry name" value="Phos_ph_gly_syn"/>
    <property type="match status" value="1"/>
</dbReference>
<dbReference type="GO" id="GO:0005886">
    <property type="term" value="C:plasma membrane"/>
    <property type="evidence" value="ECO:0007669"/>
    <property type="project" value="UniProtKB-SubCell"/>
</dbReference>
<dbReference type="EMBL" id="JABWCS010000221">
    <property type="protein sequence ID" value="NUU64159.1"/>
    <property type="molecule type" value="Genomic_DNA"/>
</dbReference>
<dbReference type="InterPro" id="IPR000462">
    <property type="entry name" value="CDP-OH_P_trans"/>
</dbReference>
<feature type="transmembrane region" description="Helical" evidence="20">
    <location>
        <begin position="12"/>
        <end position="29"/>
    </location>
</feature>
<dbReference type="Gene3D" id="1.20.120.1760">
    <property type="match status" value="1"/>
</dbReference>
<evidence type="ECO:0000256" key="17">
    <source>
        <dbReference type="ARBA" id="ARBA00048586"/>
    </source>
</evidence>
<keyword evidence="14 20" id="KW-0472">Membrane</keyword>
<dbReference type="EC" id="2.7.8.5" evidence="6 18"/>
<keyword evidence="10 19" id="KW-0808">Transferase</keyword>
<evidence type="ECO:0000256" key="16">
    <source>
        <dbReference type="ARBA" id="ARBA00023264"/>
    </source>
</evidence>
<evidence type="ECO:0000256" key="11">
    <source>
        <dbReference type="ARBA" id="ARBA00022692"/>
    </source>
</evidence>
<proteinExistence type="inferred from homology"/>
<evidence type="ECO:0000256" key="14">
    <source>
        <dbReference type="ARBA" id="ARBA00023136"/>
    </source>
</evidence>
<keyword evidence="9" id="KW-0444">Lipid biosynthesis</keyword>
<comment type="pathway">
    <text evidence="4">Lipid metabolism.</text>
</comment>
<dbReference type="PANTHER" id="PTHR14269:SF62">
    <property type="entry name" value="CDP-DIACYLGLYCEROL--GLYCEROL-3-PHOSPHATE 3-PHOSPHATIDYLTRANSFERASE 1, CHLOROPLASTIC"/>
    <property type="match status" value="1"/>
</dbReference>
<evidence type="ECO:0000256" key="2">
    <source>
        <dbReference type="ARBA" id="ARBA00004651"/>
    </source>
</evidence>
<keyword evidence="15" id="KW-0594">Phospholipid biosynthesis</keyword>
<comment type="pathway">
    <text evidence="3">Phospholipid metabolism; phosphatidylglycerol biosynthesis; phosphatidylglycerol from CDP-diacylglycerol: step 1/2.</text>
</comment>
<feature type="transmembrane region" description="Helical" evidence="20">
    <location>
        <begin position="100"/>
        <end position="122"/>
    </location>
</feature>
<dbReference type="PROSITE" id="PS00379">
    <property type="entry name" value="CDP_ALCOHOL_P_TRANSF"/>
    <property type="match status" value="1"/>
</dbReference>
<evidence type="ECO:0000256" key="3">
    <source>
        <dbReference type="ARBA" id="ARBA00005042"/>
    </source>
</evidence>
<organism evidence="21 22">
    <name type="scientific">Paenibacillus agri</name>
    <dbReference type="NCBI Taxonomy" id="2744309"/>
    <lineage>
        <taxon>Bacteria</taxon>
        <taxon>Bacillati</taxon>
        <taxon>Bacillota</taxon>
        <taxon>Bacilli</taxon>
        <taxon>Bacillales</taxon>
        <taxon>Paenibacillaceae</taxon>
        <taxon>Paenibacillus</taxon>
    </lineage>
</organism>
<dbReference type="Proteomes" id="UP000564806">
    <property type="component" value="Unassembled WGS sequence"/>
</dbReference>
<evidence type="ECO:0000256" key="20">
    <source>
        <dbReference type="SAM" id="Phobius"/>
    </source>
</evidence>
<keyword evidence="16" id="KW-1208">Phospholipid metabolism</keyword>
<dbReference type="GO" id="GO:0006655">
    <property type="term" value="P:phosphatidylglycerol biosynthetic process"/>
    <property type="evidence" value="ECO:0007669"/>
    <property type="project" value="UniProtKB-UniPathway"/>
</dbReference>
<accession>A0A850EWY6</accession>
<evidence type="ECO:0000256" key="12">
    <source>
        <dbReference type="ARBA" id="ARBA00022989"/>
    </source>
</evidence>
<dbReference type="PANTHER" id="PTHR14269">
    <property type="entry name" value="CDP-DIACYLGLYCEROL--GLYCEROL-3-PHOSPHATE 3-PHOSPHATIDYLTRANSFERASE-RELATED"/>
    <property type="match status" value="1"/>
</dbReference>
<dbReference type="AlphaFoldDB" id="A0A850EWY6"/>
<evidence type="ECO:0000256" key="18">
    <source>
        <dbReference type="NCBIfam" id="TIGR00560"/>
    </source>
</evidence>
<name>A0A850EWY6_9BACL</name>
<evidence type="ECO:0000256" key="5">
    <source>
        <dbReference type="ARBA" id="ARBA00010441"/>
    </source>
</evidence>
<keyword evidence="11 20" id="KW-0812">Transmembrane</keyword>
<evidence type="ECO:0000256" key="8">
    <source>
        <dbReference type="ARBA" id="ARBA00022475"/>
    </source>
</evidence>
<comment type="similarity">
    <text evidence="5 19">Belongs to the CDP-alcohol phosphatidyltransferase class-I family.</text>
</comment>
<feature type="transmembrane region" description="Helical" evidence="20">
    <location>
        <begin position="167"/>
        <end position="184"/>
    </location>
</feature>
<feature type="transmembrane region" description="Helical" evidence="20">
    <location>
        <begin position="35"/>
        <end position="56"/>
    </location>
</feature>
<dbReference type="InterPro" id="IPR050324">
    <property type="entry name" value="CDP-alcohol_PTase-I"/>
</dbReference>
<evidence type="ECO:0000256" key="13">
    <source>
        <dbReference type="ARBA" id="ARBA00023098"/>
    </source>
</evidence>
<evidence type="ECO:0000256" key="6">
    <source>
        <dbReference type="ARBA" id="ARBA00013170"/>
    </source>
</evidence>
<dbReference type="GO" id="GO:0008444">
    <property type="term" value="F:CDP-diacylglycerol-glycerol-3-phosphate 3-phosphatidyltransferase activity"/>
    <property type="evidence" value="ECO:0007669"/>
    <property type="project" value="UniProtKB-UniRule"/>
</dbReference>
<comment type="function">
    <text evidence="1">This protein catalyzes the committed step to the synthesis of the acidic phospholipids.</text>
</comment>
<gene>
    <name evidence="21" type="primary">pgsA</name>
    <name evidence="21" type="ORF">HPT30_27790</name>
</gene>
<evidence type="ECO:0000313" key="21">
    <source>
        <dbReference type="EMBL" id="NUU64159.1"/>
    </source>
</evidence>
<keyword evidence="12 20" id="KW-1133">Transmembrane helix</keyword>
<evidence type="ECO:0000256" key="4">
    <source>
        <dbReference type="ARBA" id="ARBA00005189"/>
    </source>
</evidence>
<comment type="catalytic activity">
    <reaction evidence="17">
        <text>a CDP-1,2-diacyl-sn-glycerol + sn-glycerol 3-phosphate = a 1,2-diacyl-sn-glycero-3-phospho-(1'-sn-glycero-3'-phosphate) + CMP + H(+)</text>
        <dbReference type="Rhea" id="RHEA:12593"/>
        <dbReference type="ChEBI" id="CHEBI:15378"/>
        <dbReference type="ChEBI" id="CHEBI:57597"/>
        <dbReference type="ChEBI" id="CHEBI:58332"/>
        <dbReference type="ChEBI" id="CHEBI:60110"/>
        <dbReference type="ChEBI" id="CHEBI:60377"/>
        <dbReference type="EC" id="2.7.8.5"/>
    </reaction>
</comment>
<dbReference type="InterPro" id="IPR043130">
    <property type="entry name" value="CDP-OH_PTrfase_TM_dom"/>
</dbReference>